<evidence type="ECO:0000313" key="2">
    <source>
        <dbReference type="EMBL" id="VDO65800.1"/>
    </source>
</evidence>
<name>A0A183FGJ6_HELPZ</name>
<dbReference type="OrthoDB" id="5842158at2759"/>
<dbReference type="EMBL" id="UZAH01025539">
    <property type="protein sequence ID" value="VDO65800.1"/>
    <property type="molecule type" value="Genomic_DNA"/>
</dbReference>
<dbReference type="GO" id="GO:0004622">
    <property type="term" value="F:phosphatidylcholine lysophospholipase activity"/>
    <property type="evidence" value="ECO:0007669"/>
    <property type="project" value="TreeGrafter"/>
</dbReference>
<feature type="domain" description="AB hydrolase-1" evidence="1">
    <location>
        <begin position="27"/>
        <end position="108"/>
    </location>
</feature>
<dbReference type="SUPFAM" id="SSF53474">
    <property type="entry name" value="alpha/beta-Hydrolases"/>
    <property type="match status" value="1"/>
</dbReference>
<dbReference type="AlphaFoldDB" id="A0A183FGJ6"/>
<dbReference type="InterPro" id="IPR000073">
    <property type="entry name" value="AB_hydrolase_1"/>
</dbReference>
<dbReference type="PANTHER" id="PTHR12277:SF194">
    <property type="entry name" value="FI04476P"/>
    <property type="match status" value="1"/>
</dbReference>
<dbReference type="GO" id="GO:0047372">
    <property type="term" value="F:monoacylglycerol lipase activity"/>
    <property type="evidence" value="ECO:0007669"/>
    <property type="project" value="TreeGrafter"/>
</dbReference>
<dbReference type="GO" id="GO:0005789">
    <property type="term" value="C:endoplasmic reticulum membrane"/>
    <property type="evidence" value="ECO:0007669"/>
    <property type="project" value="TreeGrafter"/>
</dbReference>
<proteinExistence type="predicted"/>
<dbReference type="Pfam" id="PF00561">
    <property type="entry name" value="Abhydrolase_1"/>
    <property type="match status" value="1"/>
</dbReference>
<accession>A0A3P7WWY3</accession>
<protein>
    <submittedName>
        <fullName evidence="4">Lysophosphatidylserine lipase ABHD12</fullName>
    </submittedName>
</protein>
<keyword evidence="3" id="KW-1185">Reference proteome</keyword>
<dbReference type="InterPro" id="IPR029058">
    <property type="entry name" value="AB_hydrolase_fold"/>
</dbReference>
<reference evidence="4" key="2">
    <citation type="submission" date="2019-09" db="UniProtKB">
        <authorList>
            <consortium name="WormBaseParasite"/>
        </authorList>
    </citation>
    <scope>IDENTIFICATION</scope>
</reference>
<gene>
    <name evidence="2" type="ORF">HPBE_LOCUS5783</name>
</gene>
<dbReference type="GO" id="GO:0052651">
    <property type="term" value="P:monoacylglycerol catabolic process"/>
    <property type="evidence" value="ECO:0007669"/>
    <property type="project" value="TreeGrafter"/>
</dbReference>
<organism evidence="3 4">
    <name type="scientific">Heligmosomoides polygyrus</name>
    <name type="common">Parasitic roundworm</name>
    <dbReference type="NCBI Taxonomy" id="6339"/>
    <lineage>
        <taxon>Eukaryota</taxon>
        <taxon>Metazoa</taxon>
        <taxon>Ecdysozoa</taxon>
        <taxon>Nematoda</taxon>
        <taxon>Chromadorea</taxon>
        <taxon>Rhabditida</taxon>
        <taxon>Rhabditina</taxon>
        <taxon>Rhabditomorpha</taxon>
        <taxon>Strongyloidea</taxon>
        <taxon>Heligmosomidae</taxon>
        <taxon>Heligmosomoides</taxon>
    </lineage>
</organism>
<dbReference type="Gene3D" id="3.40.50.1820">
    <property type="entry name" value="alpha/beta hydrolase"/>
    <property type="match status" value="1"/>
</dbReference>
<evidence type="ECO:0000313" key="3">
    <source>
        <dbReference type="Proteomes" id="UP000050761"/>
    </source>
</evidence>
<accession>A0A183FGJ6</accession>
<evidence type="ECO:0000259" key="1">
    <source>
        <dbReference type="Pfam" id="PF00561"/>
    </source>
</evidence>
<dbReference type="PANTHER" id="PTHR12277">
    <property type="entry name" value="ALPHA/BETA HYDROLASE DOMAIN-CONTAINING PROTEIN"/>
    <property type="match status" value="1"/>
</dbReference>
<dbReference type="GO" id="GO:0006660">
    <property type="term" value="P:phosphatidylserine catabolic process"/>
    <property type="evidence" value="ECO:0007669"/>
    <property type="project" value="TreeGrafter"/>
</dbReference>
<dbReference type="Proteomes" id="UP000050761">
    <property type="component" value="Unassembled WGS sequence"/>
</dbReference>
<dbReference type="WBParaSite" id="HPBE_0000578201-mRNA-1">
    <property type="protein sequence ID" value="HPBE_0000578201-mRNA-1"/>
    <property type="gene ID" value="HPBE_0000578201"/>
</dbReference>
<sequence length="110" mass="12697">MSADYKRKGNQVDESEMERSLSLEDYPVILYCHGNSYDRAFEYRVSMYNLLNRLDYHVVSFDYRGYGDSPGTPNEAGVVSDSRVVYDYVKSHSYRNTLIVWGHSLGSAYV</sequence>
<reference evidence="2 3" key="1">
    <citation type="submission" date="2018-11" db="EMBL/GenBank/DDBJ databases">
        <authorList>
            <consortium name="Pathogen Informatics"/>
        </authorList>
    </citation>
    <scope>NUCLEOTIDE SEQUENCE [LARGE SCALE GENOMIC DNA]</scope>
</reference>
<evidence type="ECO:0000313" key="4">
    <source>
        <dbReference type="WBParaSite" id="HPBE_0000578201-mRNA-1"/>
    </source>
</evidence>